<dbReference type="Gene3D" id="1.10.10.10">
    <property type="entry name" value="Winged helix-like DNA-binding domain superfamily/Winged helix DNA-binding domain"/>
    <property type="match status" value="1"/>
</dbReference>
<dbReference type="AlphaFoldDB" id="A0A166EP77"/>
<dbReference type="InterPro" id="IPR016490">
    <property type="entry name" value="Tscrpt_reg_HTH_AF0396-typ3"/>
</dbReference>
<dbReference type="SUPFAM" id="SSF46785">
    <property type="entry name" value="Winged helix' DNA-binding domain"/>
    <property type="match status" value="1"/>
</dbReference>
<gene>
    <name evidence="2" type="ORF">MBCUT_04930</name>
</gene>
<dbReference type="InterPro" id="IPR036390">
    <property type="entry name" value="WH_DNA-bd_sf"/>
</dbReference>
<dbReference type="InterPro" id="IPR036388">
    <property type="entry name" value="WH-like_DNA-bd_sf"/>
</dbReference>
<evidence type="ECO:0000313" key="2">
    <source>
        <dbReference type="EMBL" id="KZX16863.1"/>
    </source>
</evidence>
<accession>A0A166EP77</accession>
<dbReference type="InterPro" id="IPR011991">
    <property type="entry name" value="ArsR-like_HTH"/>
</dbReference>
<evidence type="ECO:0000313" key="3">
    <source>
        <dbReference type="Proteomes" id="UP000077275"/>
    </source>
</evidence>
<comment type="caution">
    <text evidence="2">The sequence shown here is derived from an EMBL/GenBank/DDBJ whole genome shotgun (WGS) entry which is preliminary data.</text>
</comment>
<dbReference type="EMBL" id="LWMW01000085">
    <property type="protein sequence ID" value="KZX16863.1"/>
    <property type="molecule type" value="Genomic_DNA"/>
</dbReference>
<dbReference type="CDD" id="cd00090">
    <property type="entry name" value="HTH_ARSR"/>
    <property type="match status" value="1"/>
</dbReference>
<dbReference type="Proteomes" id="UP000077275">
    <property type="component" value="Unassembled WGS sequence"/>
</dbReference>
<organism evidence="2 3">
    <name type="scientific">Methanobrevibacter cuticularis</name>
    <dbReference type="NCBI Taxonomy" id="47311"/>
    <lineage>
        <taxon>Archaea</taxon>
        <taxon>Methanobacteriati</taxon>
        <taxon>Methanobacteriota</taxon>
        <taxon>Methanomada group</taxon>
        <taxon>Methanobacteria</taxon>
        <taxon>Methanobacteriales</taxon>
        <taxon>Methanobacteriaceae</taxon>
        <taxon>Methanobrevibacter</taxon>
    </lineage>
</organism>
<evidence type="ECO:0000259" key="1">
    <source>
        <dbReference type="Pfam" id="PF08350"/>
    </source>
</evidence>
<reference evidence="2 3" key="1">
    <citation type="submission" date="2016-04" db="EMBL/GenBank/DDBJ databases">
        <title>Genome sequence of Methanobrevibacter cuticularis DSM 11139.</title>
        <authorList>
            <person name="Poehlein A."/>
            <person name="Seedorf H."/>
            <person name="Daniel R."/>
        </authorList>
    </citation>
    <scope>NUCLEOTIDE SEQUENCE [LARGE SCALE GENOMIC DNA]</scope>
    <source>
        <strain evidence="2 3">DSM 11139</strain>
    </source>
</reference>
<dbReference type="OrthoDB" id="11410at2157"/>
<proteinExistence type="predicted"/>
<dbReference type="RefSeq" id="WP_067258525.1">
    <property type="nucleotide sequence ID" value="NZ_LWMW01000085.1"/>
</dbReference>
<name>A0A166EP77_9EURY</name>
<dbReference type="InterPro" id="IPR013561">
    <property type="entry name" value="FilR1_middle_dom"/>
</dbReference>
<dbReference type="PATRIC" id="fig|47311.3.peg.570"/>
<feature type="domain" description="Methanogenesis regulatory protein FilR1 middle" evidence="1">
    <location>
        <begin position="137"/>
        <end position="265"/>
    </location>
</feature>
<dbReference type="Pfam" id="PF08350">
    <property type="entry name" value="FilR1_middle"/>
    <property type="match status" value="1"/>
</dbReference>
<sequence length="274" mass="32096">MIENNNCFKDYERIKKNIKFLTSSEIRLKLLNCLLEKPMSMKEMHIKTNLSYSSIASNIHKLEDNGYLTQKSKRYYMNNHAKMELLNLFDFNNSLDIINEFSNFWTDHEVQELPKNALMNIQSLKGSYLIESNPTDIYMPHNTFKNLLMNSSSNVKAIFPFLHPDYPNIFEKLLENGVNIKLLFVQGITANFIESMDQDIIRNGLIKETFKIRSLKNNIKISLSLSDDFLALGLFKKDNSYDQNRLIVSNTEEAIKWGNKIFEEHYISGRKLHF</sequence>
<dbReference type="PIRSF" id="PIRSF006692">
    <property type="entry name" value="TF_HTH_AF0396_prd"/>
    <property type="match status" value="1"/>
</dbReference>
<protein>
    <recommendedName>
        <fullName evidence="1">Methanogenesis regulatory protein FilR1 middle domain-containing protein</fullName>
    </recommendedName>
</protein>
<keyword evidence="3" id="KW-1185">Reference proteome</keyword>